<evidence type="ECO:0000256" key="1">
    <source>
        <dbReference type="SAM" id="MobiDB-lite"/>
    </source>
</evidence>
<name>A0A6I6FU07_9ACTN</name>
<organism evidence="2 3">
    <name type="scientific">Streptomyces ficellus</name>
    <dbReference type="NCBI Taxonomy" id="1977088"/>
    <lineage>
        <taxon>Bacteria</taxon>
        <taxon>Bacillati</taxon>
        <taxon>Actinomycetota</taxon>
        <taxon>Actinomycetes</taxon>
        <taxon>Kitasatosporales</taxon>
        <taxon>Streptomycetaceae</taxon>
        <taxon>Streptomyces</taxon>
    </lineage>
</organism>
<feature type="region of interest" description="Disordered" evidence="1">
    <location>
        <begin position="39"/>
        <end position="84"/>
    </location>
</feature>
<dbReference type="AlphaFoldDB" id="A0A6I6FU07"/>
<gene>
    <name evidence="2" type="ORF">EIZ62_25925</name>
</gene>
<evidence type="ECO:0000313" key="3">
    <source>
        <dbReference type="Proteomes" id="UP000422572"/>
    </source>
</evidence>
<dbReference type="Proteomes" id="UP000422572">
    <property type="component" value="Chromosome"/>
</dbReference>
<protein>
    <recommendedName>
        <fullName evidence="4">Asp23/Gls24 family envelope stress response protein</fullName>
    </recommendedName>
</protein>
<feature type="compositionally biased region" description="Gly residues" evidence="1">
    <location>
        <begin position="66"/>
        <end position="79"/>
    </location>
</feature>
<dbReference type="RefSeq" id="WP_156695049.1">
    <property type="nucleotide sequence ID" value="NZ_CP034279.1"/>
</dbReference>
<reference evidence="2 3" key="1">
    <citation type="submission" date="2018-12" db="EMBL/GenBank/DDBJ databases">
        <title>Complete genome sequence of Streptomyces ficellus NRRL8067, the producer of ficellomycin, feldamycin and nojirimycin.</title>
        <authorList>
            <person name="Zhang H."/>
            <person name="Yue R."/>
            <person name="Liu Y."/>
            <person name="Li M."/>
            <person name="Mu H."/>
            <person name="Zhang J."/>
        </authorList>
    </citation>
    <scope>NUCLEOTIDE SEQUENCE [LARGE SCALE GENOMIC DNA]</scope>
    <source>
        <strain evidence="2 3">NRRL 8067</strain>
    </source>
</reference>
<sequence length="155" mass="15911">MTAATGGGDAVTGVLAAERGATVIADRVVAKIAAHAAREALAGAPDDEPGTARPGTARPGTPHGPEGPGGLSDGTGGGEPPHATVVVHRDTARVRISLELGYPCDIGARCAAVRRQVIRRVKTLAGMDVPEVAVQVDRLHSSYTRDRDKGRGRVR</sequence>
<dbReference type="KEGG" id="sfic:EIZ62_25925"/>
<dbReference type="EMBL" id="CP034279">
    <property type="protein sequence ID" value="QGV81298.1"/>
    <property type="molecule type" value="Genomic_DNA"/>
</dbReference>
<evidence type="ECO:0000313" key="2">
    <source>
        <dbReference type="EMBL" id="QGV81298.1"/>
    </source>
</evidence>
<keyword evidence="3" id="KW-1185">Reference proteome</keyword>
<evidence type="ECO:0008006" key="4">
    <source>
        <dbReference type="Google" id="ProtNLM"/>
    </source>
</evidence>
<dbReference type="OrthoDB" id="4350674at2"/>
<accession>A0A6I6FU07</accession>
<proteinExistence type="predicted"/>